<evidence type="ECO:0000256" key="1">
    <source>
        <dbReference type="SAM" id="MobiDB-lite"/>
    </source>
</evidence>
<dbReference type="PANTHER" id="PTHR35483">
    <property type="entry name" value="NUCLEUSENVELOPE PROTEIN"/>
    <property type="match status" value="1"/>
</dbReference>
<evidence type="ECO:0000313" key="3">
    <source>
        <dbReference type="Proteomes" id="UP001603857"/>
    </source>
</evidence>
<feature type="region of interest" description="Disordered" evidence="1">
    <location>
        <begin position="114"/>
        <end position="148"/>
    </location>
</feature>
<feature type="compositionally biased region" description="Gly residues" evidence="1">
    <location>
        <begin position="116"/>
        <end position="138"/>
    </location>
</feature>
<proteinExistence type="predicted"/>
<accession>A0ABD1M5T5</accession>
<dbReference type="Proteomes" id="UP001603857">
    <property type="component" value="Unassembled WGS sequence"/>
</dbReference>
<feature type="region of interest" description="Disordered" evidence="1">
    <location>
        <begin position="272"/>
        <end position="310"/>
    </location>
</feature>
<comment type="caution">
    <text evidence="2">The sequence shown here is derived from an EMBL/GenBank/DDBJ whole genome shotgun (WGS) entry which is preliminary data.</text>
</comment>
<gene>
    <name evidence="2" type="ORF">Fmac_018588</name>
</gene>
<evidence type="ECO:0000313" key="2">
    <source>
        <dbReference type="EMBL" id="KAL2331007.1"/>
    </source>
</evidence>
<dbReference type="PANTHER" id="PTHR35483:SF1">
    <property type="entry name" value="GLYCINE-RICH PROTEIN-RELATED"/>
    <property type="match status" value="1"/>
</dbReference>
<name>A0ABD1M5T5_9FABA</name>
<dbReference type="EMBL" id="JBGMDY010000006">
    <property type="protein sequence ID" value="KAL2331007.1"/>
    <property type="molecule type" value="Genomic_DNA"/>
</dbReference>
<feature type="compositionally biased region" description="Acidic residues" evidence="1">
    <location>
        <begin position="276"/>
        <end position="310"/>
    </location>
</feature>
<sequence length="310" mass="34860">MNITQVSACHPGICVKSISHVHRLHSKLCILPKPFDPSSHILLSLRARQSFGLKWLPILRSRKPLHICLAGREGKMGNDDENSPWKSIEQAIGKFKGQSIKEVLRRQIEKGEYYDSGGGGVKPPGGGGNSGSGGGSPDGSGESEEESPSGMWEENLQVILATLGFIFLYIYILTGEELLKLVRDYIKYLFSGSESVRLKNAMYELGILYGSIMAKKEEEEEYWLEKAILGTPTWFHDPADYREALKNYLLSGSSDAIAARDYLKLDSDEDVRYCLEPDDDEEEEEENEDVDEEEDDEDEGRSEDDEEDFY</sequence>
<protein>
    <submittedName>
        <fullName evidence="2">Uncharacterized protein</fullName>
    </submittedName>
</protein>
<keyword evidence="3" id="KW-1185">Reference proteome</keyword>
<dbReference type="AlphaFoldDB" id="A0ABD1M5T5"/>
<reference evidence="2 3" key="1">
    <citation type="submission" date="2024-08" db="EMBL/GenBank/DDBJ databases">
        <title>Insights into the chromosomal genome structure of Flemingia macrophylla.</title>
        <authorList>
            <person name="Ding Y."/>
            <person name="Zhao Y."/>
            <person name="Bi W."/>
            <person name="Wu M."/>
            <person name="Zhao G."/>
            <person name="Gong Y."/>
            <person name="Li W."/>
            <person name="Zhang P."/>
        </authorList>
    </citation>
    <scope>NUCLEOTIDE SEQUENCE [LARGE SCALE GENOMIC DNA]</scope>
    <source>
        <strain evidence="2">DYQJB</strain>
        <tissue evidence="2">Leaf</tissue>
    </source>
</reference>
<organism evidence="2 3">
    <name type="scientific">Flemingia macrophylla</name>
    <dbReference type="NCBI Taxonomy" id="520843"/>
    <lineage>
        <taxon>Eukaryota</taxon>
        <taxon>Viridiplantae</taxon>
        <taxon>Streptophyta</taxon>
        <taxon>Embryophyta</taxon>
        <taxon>Tracheophyta</taxon>
        <taxon>Spermatophyta</taxon>
        <taxon>Magnoliopsida</taxon>
        <taxon>eudicotyledons</taxon>
        <taxon>Gunneridae</taxon>
        <taxon>Pentapetalae</taxon>
        <taxon>rosids</taxon>
        <taxon>fabids</taxon>
        <taxon>Fabales</taxon>
        <taxon>Fabaceae</taxon>
        <taxon>Papilionoideae</taxon>
        <taxon>50 kb inversion clade</taxon>
        <taxon>NPAAA clade</taxon>
        <taxon>indigoferoid/millettioid clade</taxon>
        <taxon>Phaseoleae</taxon>
        <taxon>Flemingia</taxon>
    </lineage>
</organism>